<sequence length="108" mass="12426">MTVLKFVSMMSINIHLSHQKNKIMKKLVFFSLSFVLFFISCRQEDELLSNEDATNLKIIQQSRSLRQKNDLIKNIKNDTILSTTRTVEMAVEEMAIEGVDGQIVPPPR</sequence>
<proteinExistence type="predicted"/>
<accession>X1URY7</accession>
<name>X1URY7_9ZZZZ</name>
<comment type="caution">
    <text evidence="1">The sequence shown here is derived from an EMBL/GenBank/DDBJ whole genome shotgun (WGS) entry which is preliminary data.</text>
</comment>
<reference evidence="1" key="1">
    <citation type="journal article" date="2014" name="Front. Microbiol.">
        <title>High frequency of phylogenetically diverse reductive dehalogenase-homologous genes in deep subseafloor sedimentary metagenomes.</title>
        <authorList>
            <person name="Kawai M."/>
            <person name="Futagami T."/>
            <person name="Toyoda A."/>
            <person name="Takaki Y."/>
            <person name="Nishi S."/>
            <person name="Hori S."/>
            <person name="Arai W."/>
            <person name="Tsubouchi T."/>
            <person name="Morono Y."/>
            <person name="Uchiyama I."/>
            <person name="Ito T."/>
            <person name="Fujiyama A."/>
            <person name="Inagaki F."/>
            <person name="Takami H."/>
        </authorList>
    </citation>
    <scope>NUCLEOTIDE SEQUENCE</scope>
    <source>
        <strain evidence="1">Expedition CK06-06</strain>
    </source>
</reference>
<evidence type="ECO:0000313" key="1">
    <source>
        <dbReference type="EMBL" id="GAJ20239.1"/>
    </source>
</evidence>
<dbReference type="EMBL" id="BARW01039414">
    <property type="protein sequence ID" value="GAJ20239.1"/>
    <property type="molecule type" value="Genomic_DNA"/>
</dbReference>
<organism evidence="1">
    <name type="scientific">marine sediment metagenome</name>
    <dbReference type="NCBI Taxonomy" id="412755"/>
    <lineage>
        <taxon>unclassified sequences</taxon>
        <taxon>metagenomes</taxon>
        <taxon>ecological metagenomes</taxon>
    </lineage>
</organism>
<gene>
    <name evidence="1" type="ORF">S12H4_60047</name>
</gene>
<protein>
    <submittedName>
        <fullName evidence="1">Uncharacterized protein</fullName>
    </submittedName>
</protein>
<dbReference type="AlphaFoldDB" id="X1URY7"/>